<protein>
    <submittedName>
        <fullName evidence="1">Uncharacterized protein</fullName>
    </submittedName>
</protein>
<accession>A0ACD1GCE1</accession>
<evidence type="ECO:0000313" key="1">
    <source>
        <dbReference type="EMBL" id="RAH46928.1"/>
    </source>
</evidence>
<dbReference type="Proteomes" id="UP000249057">
    <property type="component" value="Unassembled WGS sequence"/>
</dbReference>
<name>A0ACD1GCE1_9EURO</name>
<gene>
    <name evidence="1" type="ORF">BO95DRAFT_462502</name>
</gene>
<proteinExistence type="predicted"/>
<organism evidence="1 2">
    <name type="scientific">Aspergillus brunneoviolaceus CBS 621.78</name>
    <dbReference type="NCBI Taxonomy" id="1450534"/>
    <lineage>
        <taxon>Eukaryota</taxon>
        <taxon>Fungi</taxon>
        <taxon>Dikarya</taxon>
        <taxon>Ascomycota</taxon>
        <taxon>Pezizomycotina</taxon>
        <taxon>Eurotiomycetes</taxon>
        <taxon>Eurotiomycetidae</taxon>
        <taxon>Eurotiales</taxon>
        <taxon>Aspergillaceae</taxon>
        <taxon>Aspergillus</taxon>
        <taxon>Aspergillus subgen. Circumdati</taxon>
    </lineage>
</organism>
<evidence type="ECO:0000313" key="2">
    <source>
        <dbReference type="Proteomes" id="UP000249057"/>
    </source>
</evidence>
<dbReference type="EMBL" id="KZ825333">
    <property type="protein sequence ID" value="RAH46928.1"/>
    <property type="molecule type" value="Genomic_DNA"/>
</dbReference>
<keyword evidence="2" id="KW-1185">Reference proteome</keyword>
<sequence>MLDPLGVGVEAGDQEQLNTGNKVAEVNLLMVKVTEEPEIGSSFTATKLEQWIAKNVT</sequence>
<reference evidence="1" key="1">
    <citation type="submission" date="2018-02" db="EMBL/GenBank/DDBJ databases">
        <title>The genomes of Aspergillus section Nigri reveals drivers in fungal speciation.</title>
        <authorList>
            <consortium name="DOE Joint Genome Institute"/>
            <person name="Vesth T.C."/>
            <person name="Nybo J."/>
            <person name="Theobald S."/>
            <person name="Brandl J."/>
            <person name="Frisvad J.C."/>
            <person name="Nielsen K.F."/>
            <person name="Lyhne E.K."/>
            <person name="Kogle M.E."/>
            <person name="Kuo A."/>
            <person name="Riley R."/>
            <person name="Clum A."/>
            <person name="Nolan M."/>
            <person name="Lipzen A."/>
            <person name="Salamov A."/>
            <person name="Henrissat B."/>
            <person name="Wiebenga A."/>
            <person name="De vries R.P."/>
            <person name="Grigoriev I.V."/>
            <person name="Mortensen U.H."/>
            <person name="Andersen M.R."/>
            <person name="Baker S.E."/>
        </authorList>
    </citation>
    <scope>NUCLEOTIDE SEQUENCE</scope>
    <source>
        <strain evidence="1">CBS 621.78</strain>
    </source>
</reference>